<name>A0A1E3VV49_9HYPH</name>
<reference evidence="3 4" key="1">
    <citation type="journal article" date="2016" name="Environ. Microbiol.">
        <title>New Methyloceanibacter diversity from North Sea sediments includes methanotroph containing solely the soluble methane monooxygenase.</title>
        <authorList>
            <person name="Vekeman B."/>
            <person name="Kerckhof F.M."/>
            <person name="Cremers G."/>
            <person name="de Vos P."/>
            <person name="Vandamme P."/>
            <person name="Boon N."/>
            <person name="Op den Camp H.J."/>
            <person name="Heylen K."/>
        </authorList>
    </citation>
    <scope>NUCLEOTIDE SEQUENCE [LARGE SCALE GENOMIC DNA]</scope>
    <source>
        <strain evidence="3 4">R-67175</strain>
    </source>
</reference>
<dbReference type="InterPro" id="IPR029063">
    <property type="entry name" value="SAM-dependent_MTases_sf"/>
</dbReference>
<protein>
    <recommendedName>
        <fullName evidence="2">Methyltransferase type 11 domain-containing protein</fullName>
    </recommendedName>
</protein>
<dbReference type="GO" id="GO:0003838">
    <property type="term" value="F:sterol 24-C-methyltransferase activity"/>
    <property type="evidence" value="ECO:0007669"/>
    <property type="project" value="TreeGrafter"/>
</dbReference>
<dbReference type="SUPFAM" id="SSF53335">
    <property type="entry name" value="S-adenosyl-L-methionine-dependent methyltransferases"/>
    <property type="match status" value="1"/>
</dbReference>
<dbReference type="PANTHER" id="PTHR44068">
    <property type="entry name" value="ZGC:194242"/>
    <property type="match status" value="1"/>
</dbReference>
<dbReference type="OrthoDB" id="9773188at2"/>
<sequence>MSHVSSHPGPNGQAEIDKANMAFWDELCGSALARRLGVTDSSPESLKRFDDWYMSYYPYLERHIPLETMPGKSVLEIGLGYGTVAQRLMEHGADYSGLDIAANPVVMAQHRLRLLGKQGTVKQGSVLECPFGDAGFDWVITIGCLHHTGDMARAIAEVHRVLKPGGQATVMVYNAASYRQLSKDPWATIRLALAPRKRLAASEAMRRAYDANQAGDAAPETEFVTAGQLRHLCHDFRQCRIRRENIGSDGWFKKTPRPVALRYFGPFLGTDLYARLIK</sequence>
<proteinExistence type="predicted"/>
<dbReference type="Gene3D" id="3.40.50.150">
    <property type="entry name" value="Vaccinia Virus protein VP39"/>
    <property type="match status" value="1"/>
</dbReference>
<organism evidence="3 4">
    <name type="scientific">Methyloceanibacter superfactus</name>
    <dbReference type="NCBI Taxonomy" id="1774969"/>
    <lineage>
        <taxon>Bacteria</taxon>
        <taxon>Pseudomonadati</taxon>
        <taxon>Pseudomonadota</taxon>
        <taxon>Alphaproteobacteria</taxon>
        <taxon>Hyphomicrobiales</taxon>
        <taxon>Hyphomicrobiaceae</taxon>
        <taxon>Methyloceanibacter</taxon>
    </lineage>
</organism>
<dbReference type="InterPro" id="IPR013216">
    <property type="entry name" value="Methyltransf_11"/>
</dbReference>
<dbReference type="CDD" id="cd02440">
    <property type="entry name" value="AdoMet_MTases"/>
    <property type="match status" value="1"/>
</dbReference>
<evidence type="ECO:0000313" key="4">
    <source>
        <dbReference type="Proteomes" id="UP000094472"/>
    </source>
</evidence>
<dbReference type="EMBL" id="LPWF01000026">
    <property type="protein sequence ID" value="ODR97397.1"/>
    <property type="molecule type" value="Genomic_DNA"/>
</dbReference>
<dbReference type="PANTHER" id="PTHR44068:SF1">
    <property type="entry name" value="HYPOTHETICAL LOC100005854"/>
    <property type="match status" value="1"/>
</dbReference>
<evidence type="ECO:0000313" key="3">
    <source>
        <dbReference type="EMBL" id="ODR97397.1"/>
    </source>
</evidence>
<dbReference type="Proteomes" id="UP000094472">
    <property type="component" value="Unassembled WGS sequence"/>
</dbReference>
<evidence type="ECO:0000256" key="1">
    <source>
        <dbReference type="ARBA" id="ARBA00022679"/>
    </source>
</evidence>
<dbReference type="InterPro" id="IPR050447">
    <property type="entry name" value="Erg6_SMT_methyltransf"/>
</dbReference>
<evidence type="ECO:0000259" key="2">
    <source>
        <dbReference type="Pfam" id="PF08241"/>
    </source>
</evidence>
<accession>A0A1E3VV49</accession>
<dbReference type="Pfam" id="PF08241">
    <property type="entry name" value="Methyltransf_11"/>
    <property type="match status" value="1"/>
</dbReference>
<keyword evidence="4" id="KW-1185">Reference proteome</keyword>
<feature type="domain" description="Methyltransferase type 11" evidence="2">
    <location>
        <begin position="75"/>
        <end position="168"/>
    </location>
</feature>
<gene>
    <name evidence="3" type="ORF">AUC69_12355</name>
</gene>
<keyword evidence="1" id="KW-0808">Transferase</keyword>
<comment type="caution">
    <text evidence="3">The sequence shown here is derived from an EMBL/GenBank/DDBJ whole genome shotgun (WGS) entry which is preliminary data.</text>
</comment>
<dbReference type="GO" id="GO:0016126">
    <property type="term" value="P:sterol biosynthetic process"/>
    <property type="evidence" value="ECO:0007669"/>
    <property type="project" value="TreeGrafter"/>
</dbReference>
<dbReference type="AlphaFoldDB" id="A0A1E3VV49"/>
<dbReference type="RefSeq" id="WP_069441948.1">
    <property type="nucleotide sequence ID" value="NZ_LPWF01000026.1"/>
</dbReference>
<dbReference type="STRING" id="1774969.AUC69_12355"/>